<dbReference type="Proteomes" id="UP000077315">
    <property type="component" value="Unassembled WGS sequence"/>
</dbReference>
<dbReference type="InParanoid" id="A0A167LEU5"/>
<feature type="compositionally biased region" description="Low complexity" evidence="1">
    <location>
        <begin position="62"/>
        <end position="71"/>
    </location>
</feature>
<evidence type="ECO:0000256" key="1">
    <source>
        <dbReference type="SAM" id="MobiDB-lite"/>
    </source>
</evidence>
<feature type="compositionally biased region" description="Polar residues" evidence="1">
    <location>
        <begin position="92"/>
        <end position="108"/>
    </location>
</feature>
<accession>A0A167LEU5</accession>
<organism evidence="2 3">
    <name type="scientific">Phycomyces blakesleeanus (strain ATCC 8743b / DSM 1359 / FGSC 10004 / NBRC 33097 / NRRL 1555)</name>
    <dbReference type="NCBI Taxonomy" id="763407"/>
    <lineage>
        <taxon>Eukaryota</taxon>
        <taxon>Fungi</taxon>
        <taxon>Fungi incertae sedis</taxon>
        <taxon>Mucoromycota</taxon>
        <taxon>Mucoromycotina</taxon>
        <taxon>Mucoromycetes</taxon>
        <taxon>Mucorales</taxon>
        <taxon>Phycomycetaceae</taxon>
        <taxon>Phycomyces</taxon>
    </lineage>
</organism>
<feature type="region of interest" description="Disordered" evidence="1">
    <location>
        <begin position="84"/>
        <end position="108"/>
    </location>
</feature>
<feature type="region of interest" description="Disordered" evidence="1">
    <location>
        <begin position="1"/>
        <end position="71"/>
    </location>
</feature>
<feature type="compositionally biased region" description="Basic and acidic residues" evidence="1">
    <location>
        <begin position="36"/>
        <end position="59"/>
    </location>
</feature>
<proteinExistence type="predicted"/>
<name>A0A167LEU5_PHYB8</name>
<dbReference type="VEuPathDB" id="FungiDB:PHYBLDRAFT_159640"/>
<reference evidence="3" key="1">
    <citation type="submission" date="2015-06" db="EMBL/GenBank/DDBJ databases">
        <title>Expansion of signal transduction pathways in fungi by whole-genome duplication.</title>
        <authorList>
            <consortium name="DOE Joint Genome Institute"/>
            <person name="Corrochano L.M."/>
            <person name="Kuo A."/>
            <person name="Marcet-Houben M."/>
            <person name="Polaino S."/>
            <person name="Salamov A."/>
            <person name="Villalobos J.M."/>
            <person name="Alvarez M.I."/>
            <person name="Avalos J."/>
            <person name="Benito E.P."/>
            <person name="Benoit I."/>
            <person name="Burger G."/>
            <person name="Camino L.P."/>
            <person name="Canovas D."/>
            <person name="Cerda-Olmedo E."/>
            <person name="Cheng J.-F."/>
            <person name="Dominguez A."/>
            <person name="Elias M."/>
            <person name="Eslava A.P."/>
            <person name="Glaser F."/>
            <person name="Grimwood J."/>
            <person name="Gutierrez G."/>
            <person name="Heitman J."/>
            <person name="Henrissat B."/>
            <person name="Iturriaga E.A."/>
            <person name="Lang B.F."/>
            <person name="Lavin J.L."/>
            <person name="Lee S."/>
            <person name="Li W."/>
            <person name="Lindquist E."/>
            <person name="Lopez-Garcia S."/>
            <person name="Luque E.M."/>
            <person name="Marcos A.T."/>
            <person name="Martin J."/>
            <person name="McCluskey K."/>
            <person name="Medina H.R."/>
            <person name="Miralles-Duran A."/>
            <person name="Miyazaki A."/>
            <person name="Munoz-Torres E."/>
            <person name="Oguiza J.A."/>
            <person name="Ohm R."/>
            <person name="Olmedo M."/>
            <person name="Orejas M."/>
            <person name="Ortiz-Castellanos L."/>
            <person name="Pisabarro A.G."/>
            <person name="Rodriguez-Romero J."/>
            <person name="Ruiz-Herrera J."/>
            <person name="Ruiz-Vazquez R."/>
            <person name="Sanz C."/>
            <person name="Schackwitz W."/>
            <person name="Schmutz J."/>
            <person name="Shahriari M."/>
            <person name="Shelest E."/>
            <person name="Silva-Franco F."/>
            <person name="Soanes D."/>
            <person name="Syed K."/>
            <person name="Tagua V.G."/>
            <person name="Talbot N.J."/>
            <person name="Thon M."/>
            <person name="De vries R.P."/>
            <person name="Wiebenga A."/>
            <person name="Yadav J.S."/>
            <person name="Braun E.L."/>
            <person name="Baker S."/>
            <person name="Garre V."/>
            <person name="Horwitz B."/>
            <person name="Torres-Martinez S."/>
            <person name="Idnurm A."/>
            <person name="Herrera-Estrella A."/>
            <person name="Gabaldon T."/>
            <person name="Grigoriev I.V."/>
        </authorList>
    </citation>
    <scope>NUCLEOTIDE SEQUENCE [LARGE SCALE GENOMIC DNA]</scope>
    <source>
        <strain evidence="3">NRRL 1555(-)</strain>
    </source>
</reference>
<dbReference type="EMBL" id="KV440989">
    <property type="protein sequence ID" value="OAD70297.1"/>
    <property type="molecule type" value="Genomic_DNA"/>
</dbReference>
<keyword evidence="3" id="KW-1185">Reference proteome</keyword>
<dbReference type="GeneID" id="28994934"/>
<dbReference type="AlphaFoldDB" id="A0A167LEU5"/>
<protein>
    <submittedName>
        <fullName evidence="2">Uncharacterized protein</fullName>
    </submittedName>
</protein>
<sequence>MNHHADYAGNAVSPPLGQQQQQQQAYYYPQDGGYVHQEDYGRQDGYGHQDGYARQDGYAHQDGGYYDDSNYYYDGSNVAGGNAGYDMHGQQMPMQNMPVQTSLPTGQQAGIIPPVQPYTGDYYKPDTVDGKPHQV</sequence>
<gene>
    <name evidence="2" type="ORF">PHYBLDRAFT_159640</name>
</gene>
<evidence type="ECO:0000313" key="2">
    <source>
        <dbReference type="EMBL" id="OAD70297.1"/>
    </source>
</evidence>
<dbReference type="RefSeq" id="XP_018288337.1">
    <property type="nucleotide sequence ID" value="XM_018434028.1"/>
</dbReference>
<evidence type="ECO:0000313" key="3">
    <source>
        <dbReference type="Proteomes" id="UP000077315"/>
    </source>
</evidence>